<evidence type="ECO:0000313" key="2">
    <source>
        <dbReference type="Proteomes" id="UP000003416"/>
    </source>
</evidence>
<reference evidence="1 2" key="1">
    <citation type="submission" date="2011-02" db="EMBL/GenBank/DDBJ databases">
        <authorList>
            <person name="Weinstock G."/>
            <person name="Sodergren E."/>
            <person name="Clifton S."/>
            <person name="Fulton L."/>
            <person name="Fulton B."/>
            <person name="Courtney L."/>
            <person name="Fronick C."/>
            <person name="Harrison M."/>
            <person name="Strong C."/>
            <person name="Farmer C."/>
            <person name="Delahaunty K."/>
            <person name="Markovic C."/>
            <person name="Hall O."/>
            <person name="Minx P."/>
            <person name="Tomlinson C."/>
            <person name="Mitreva M."/>
            <person name="Hou S."/>
            <person name="Chen J."/>
            <person name="Wollam A."/>
            <person name="Pepin K.H."/>
            <person name="Johnson M."/>
            <person name="Bhonagiri V."/>
            <person name="Zhang X."/>
            <person name="Suruliraj S."/>
            <person name="Warren W."/>
            <person name="Chinwalla A."/>
            <person name="Mardis E.R."/>
            <person name="Wilson R.K."/>
        </authorList>
    </citation>
    <scope>NUCLEOTIDE SEQUENCE [LARGE SCALE GENOMIC DNA]</scope>
    <source>
        <strain evidence="1 2">YIT 12057</strain>
    </source>
</reference>
<dbReference type="AlphaFoldDB" id="F3PX27"/>
<gene>
    <name evidence="1" type="ORF">HMPREF9446_03315</name>
</gene>
<comment type="caution">
    <text evidence="1">The sequence shown here is derived from an EMBL/GenBank/DDBJ whole genome shotgun (WGS) entry which is preliminary data.</text>
</comment>
<dbReference type="HOGENOM" id="CLU_3076691_0_0_10"/>
<organism evidence="1 2">
    <name type="scientific">Bacteroides fluxus YIT 12057</name>
    <dbReference type="NCBI Taxonomy" id="763034"/>
    <lineage>
        <taxon>Bacteria</taxon>
        <taxon>Pseudomonadati</taxon>
        <taxon>Bacteroidota</taxon>
        <taxon>Bacteroidia</taxon>
        <taxon>Bacteroidales</taxon>
        <taxon>Bacteroidaceae</taxon>
        <taxon>Bacteroides</taxon>
    </lineage>
</organism>
<evidence type="ECO:0000313" key="1">
    <source>
        <dbReference type="EMBL" id="EGF52106.1"/>
    </source>
</evidence>
<accession>F3PX27</accession>
<proteinExistence type="predicted"/>
<sequence>MFLKSVTKIGILCHLLMKILLKIRSRRTALLPPALYFNQSGNMISGIIYSPE</sequence>
<dbReference type="EMBL" id="AFBN01000096">
    <property type="protein sequence ID" value="EGF52106.1"/>
    <property type="molecule type" value="Genomic_DNA"/>
</dbReference>
<dbReference type="Proteomes" id="UP000003416">
    <property type="component" value="Unassembled WGS sequence"/>
</dbReference>
<protein>
    <submittedName>
        <fullName evidence="1">Uncharacterized protein</fullName>
    </submittedName>
</protein>
<keyword evidence="2" id="KW-1185">Reference proteome</keyword>
<name>F3PX27_9BACE</name>